<reference evidence="1" key="1">
    <citation type="journal article" date="2013" name="Genome Announc.">
        <title>Draft Genome Sequence of Agarivorans albus Strain MKT 106T, an Agarolytic Marine Bacterium.</title>
        <authorList>
            <person name="Yasuike M."/>
            <person name="Nakamura Y."/>
            <person name="Kai W."/>
            <person name="Fujiwara A."/>
            <person name="Fukui Y."/>
            <person name="Satomi M."/>
            <person name="Sano M."/>
        </authorList>
    </citation>
    <scope>NUCLEOTIDE SEQUENCE [LARGE SCALE GENOMIC DNA]</scope>
</reference>
<dbReference type="Proteomes" id="UP000014461">
    <property type="component" value="Unassembled WGS sequence"/>
</dbReference>
<dbReference type="AlphaFoldDB" id="R9PMH1"/>
<evidence type="ECO:0000313" key="2">
    <source>
        <dbReference type="Proteomes" id="UP000014461"/>
    </source>
</evidence>
<protein>
    <submittedName>
        <fullName evidence="1">Uncharacterized protein</fullName>
    </submittedName>
</protein>
<sequence>MLVWNKVKNVLTSLTVEQQRIWIISRHDSLSHQDIYPLSESDLVGKNWQQRGFSEHHVNQIERLKRGALIEVPQHTHLVTITRVK</sequence>
<evidence type="ECO:0000313" key="1">
    <source>
        <dbReference type="EMBL" id="GAD02564.1"/>
    </source>
</evidence>
<accession>R9PMH1</accession>
<keyword evidence="2" id="KW-1185">Reference proteome</keyword>
<name>R9PMH1_AGAAL</name>
<dbReference type="EMBL" id="BARX01000017">
    <property type="protein sequence ID" value="GAD02564.1"/>
    <property type="molecule type" value="Genomic_DNA"/>
</dbReference>
<organism evidence="1 2">
    <name type="scientific">Agarivorans albus MKT 106</name>
    <dbReference type="NCBI Taxonomy" id="1331007"/>
    <lineage>
        <taxon>Bacteria</taxon>
        <taxon>Pseudomonadati</taxon>
        <taxon>Pseudomonadota</taxon>
        <taxon>Gammaproteobacteria</taxon>
        <taxon>Alteromonadales</taxon>
        <taxon>Alteromonadaceae</taxon>
        <taxon>Agarivorans</taxon>
    </lineage>
</organism>
<comment type="caution">
    <text evidence="1">The sequence shown here is derived from an EMBL/GenBank/DDBJ whole genome shotgun (WGS) entry which is preliminary data.</text>
</comment>
<proteinExistence type="predicted"/>
<gene>
    <name evidence="1" type="ORF">AALB_2644</name>
</gene>